<accession>A0A448Z2N3</accession>
<dbReference type="InterPro" id="IPR038538">
    <property type="entry name" value="MTERF_sf"/>
</dbReference>
<feature type="compositionally biased region" description="Polar residues" evidence="3">
    <location>
        <begin position="673"/>
        <end position="686"/>
    </location>
</feature>
<proteinExistence type="inferred from homology"/>
<dbReference type="AlphaFoldDB" id="A0A448Z2N3"/>
<keyword evidence="5" id="KW-1185">Reference proteome</keyword>
<organism evidence="4 5">
    <name type="scientific">Pseudo-nitzschia multistriata</name>
    <dbReference type="NCBI Taxonomy" id="183589"/>
    <lineage>
        <taxon>Eukaryota</taxon>
        <taxon>Sar</taxon>
        <taxon>Stramenopiles</taxon>
        <taxon>Ochrophyta</taxon>
        <taxon>Bacillariophyta</taxon>
        <taxon>Bacillariophyceae</taxon>
        <taxon>Bacillariophycidae</taxon>
        <taxon>Bacillariales</taxon>
        <taxon>Bacillariaceae</taxon>
        <taxon>Pseudo-nitzschia</taxon>
    </lineage>
</organism>
<dbReference type="Pfam" id="PF02536">
    <property type="entry name" value="mTERF"/>
    <property type="match status" value="1"/>
</dbReference>
<dbReference type="OrthoDB" id="637682at2759"/>
<sequence length="745" mass="82948">MNGRLKFLPLLPSAILFVVVFAHVQLLVKQRYSIDDCNHDKIVPTTMAFSSSACIGTRESSFPTKDDKNFRGKTYDCTWTPSLRSGERRQLLVLLTAGKASLPTANNTRTTTGSKTGIKRPNTQVRTIMSMLEERYDVFLPSDCKDGKMDKTKEWKKTRNYLYHASRSFQDSNHDENGNRGNDIRNFSEQVVSVLDFLDERLELPSHVSKRILQESPRILRKPVDSFLIPTADFLLQLWGRELFLKAVERNPALLLTSGVGYTTNRKKKSVAVSQSTDAAPSDRGGDDDDSDTRTENNFNTSTDQNVEEILLSRTGLSPSAIRRMKRSTPLAFGLLGSKVHSVLDFLDGILQEKESGATTAKTGKVTRAQTKAAHEEDSNKRKKVLGKVISAHPYLLNLSVESNLKPRVQFLAESCGLSPTQLAKVVQTSNGSVLGLSVENNLQPTIDFLLAEIFFEDENDKDDPRSMLTKCILTHPQLLGLSIANLKSKVDYFDSIWPSLAGRIAKRCPAIYSLNLDQNISPTVHFLARVWGMNGGQGLLSEEETIKKEFYAMLYEYPNIITLSVEANLQPTMMFFNKTGYTSLNENWELVSPKSSVASGVDSASDQMNTVHGKQAASGRIRGRYIAASLYNRLLPRWHFCLSHTKQKKLSEKSVDAAVSATDPSSVALPMPSTSSPLPQETSPGLSPMTPPLHVLVMADDKAFCEVMGVEVERFLSFKKEAIPRLKFSSQFDTWLKTGKPIDL</sequence>
<dbReference type="SMART" id="SM00733">
    <property type="entry name" value="Mterf"/>
    <property type="match status" value="6"/>
</dbReference>
<dbReference type="Proteomes" id="UP000291116">
    <property type="component" value="Unassembled WGS sequence"/>
</dbReference>
<dbReference type="GO" id="GO:0003676">
    <property type="term" value="F:nucleic acid binding"/>
    <property type="evidence" value="ECO:0007669"/>
    <property type="project" value="InterPro"/>
</dbReference>
<dbReference type="PANTHER" id="PTHR13068">
    <property type="entry name" value="CGI-12 PROTEIN-RELATED"/>
    <property type="match status" value="1"/>
</dbReference>
<evidence type="ECO:0000313" key="4">
    <source>
        <dbReference type="EMBL" id="VEU36219.1"/>
    </source>
</evidence>
<evidence type="ECO:0000256" key="2">
    <source>
        <dbReference type="ARBA" id="ARBA00022946"/>
    </source>
</evidence>
<dbReference type="InterPro" id="IPR003690">
    <property type="entry name" value="MTERF"/>
</dbReference>
<dbReference type="Gene3D" id="1.25.70.10">
    <property type="entry name" value="Transcription termination factor 3, mitochondrial"/>
    <property type="match status" value="2"/>
</dbReference>
<dbReference type="PANTHER" id="PTHR13068:SF151">
    <property type="entry name" value="TRANSCRIPTION TERMINATION FACTOR MTERF9, CHLOROPLASTIC"/>
    <property type="match status" value="1"/>
</dbReference>
<feature type="region of interest" description="Disordered" evidence="3">
    <location>
        <begin position="662"/>
        <end position="688"/>
    </location>
</feature>
<evidence type="ECO:0000256" key="3">
    <source>
        <dbReference type="SAM" id="MobiDB-lite"/>
    </source>
</evidence>
<evidence type="ECO:0000313" key="5">
    <source>
        <dbReference type="Proteomes" id="UP000291116"/>
    </source>
</evidence>
<protein>
    <submittedName>
        <fullName evidence="4">Uncharacterized protein</fullName>
    </submittedName>
</protein>
<feature type="region of interest" description="Disordered" evidence="3">
    <location>
        <begin position="267"/>
        <end position="304"/>
    </location>
</feature>
<keyword evidence="2" id="KW-0809">Transit peptide</keyword>
<comment type="similarity">
    <text evidence="1">Belongs to the mTERF family.</text>
</comment>
<gene>
    <name evidence="4" type="ORF">PSNMU_V1.4_AUG-EV-PASAV3_0030050</name>
</gene>
<name>A0A448Z2N3_9STRA</name>
<feature type="region of interest" description="Disordered" evidence="3">
    <location>
        <begin position="358"/>
        <end position="380"/>
    </location>
</feature>
<evidence type="ECO:0000256" key="1">
    <source>
        <dbReference type="ARBA" id="ARBA00007692"/>
    </source>
</evidence>
<dbReference type="EMBL" id="CAACVS010000081">
    <property type="protein sequence ID" value="VEU36219.1"/>
    <property type="molecule type" value="Genomic_DNA"/>
</dbReference>
<reference evidence="4 5" key="1">
    <citation type="submission" date="2019-01" db="EMBL/GenBank/DDBJ databases">
        <authorList>
            <person name="Ferrante I. M."/>
        </authorList>
    </citation>
    <scope>NUCLEOTIDE SEQUENCE [LARGE SCALE GENOMIC DNA]</scope>
    <source>
        <strain evidence="4 5">B856</strain>
    </source>
</reference>